<dbReference type="EMBL" id="KC923235">
    <property type="protein sequence ID" value="AHA56701.1"/>
    <property type="molecule type" value="Genomic_RNA"/>
</dbReference>
<keyword evidence="1" id="KW-0175">Coiled coil</keyword>
<sequence>MPLAPCREQCAGCYVFQFFEFQMAIINPVTSVRWAQMLNNHTRASPKVAHFQNGSDCWAPLNFDERIYVDLQTGSSFQSSIPVFKTTSTDNISLFVFAAAYDRRSDGPFHLLGTDNNGYLYTLPSGSTRAIKVLDSFRVTIRPLEQPYLDARLYHYSVSDNFPLSEGQARIRELTIQVETLTSTNEDLTKLNTTYSSRIDSLQKDNDRVNAANSTLSDEKAVFLSKLTQAADVIRQLRETNALALGQIGELSSSNEALGSKNDELTEAQRLLEASLAVVETKNRELTVEVAELRAKLEACKPTSISPLPLTHPVRGINHLHCWFRHAGVQLKRRARTDLPTMSNYVVASRTERSAELTLIEVALLIDNTAIKIASITTTGSIISTPQVDSLICSHLGICFC</sequence>
<protein>
    <submittedName>
        <fullName evidence="2">44 kDa protein</fullName>
    </submittedName>
</protein>
<name>V5LUE4_9VIRU</name>
<proteinExistence type="predicted"/>
<organism evidence="2">
    <name type="scientific">Donkey orchid symptomless virus</name>
    <dbReference type="NCBI Taxonomy" id="1400526"/>
    <lineage>
        <taxon>Viruses</taxon>
        <taxon>Riboviria</taxon>
        <taxon>Orthornavirae</taxon>
        <taxon>Kitrinoviricota</taxon>
        <taxon>Alsuviricetes</taxon>
        <taxon>Tymovirales</taxon>
        <taxon>Alphaflexiviridae</taxon>
        <taxon>Platypuvirus</taxon>
        <taxon>Platypuvirus asinorchis</taxon>
    </lineage>
</organism>
<feature type="coiled-coil region" evidence="1">
    <location>
        <begin position="171"/>
        <end position="219"/>
    </location>
</feature>
<evidence type="ECO:0000256" key="1">
    <source>
        <dbReference type="SAM" id="Coils"/>
    </source>
</evidence>
<evidence type="ECO:0000313" key="2">
    <source>
        <dbReference type="EMBL" id="AHA56701.1"/>
    </source>
</evidence>
<accession>V5LUE4</accession>
<reference evidence="2" key="1">
    <citation type="journal article" date="2013" name="PLoS ONE">
        <title>Donkey orchid symptomless virus: a viral 'platypus' from Australian terrestrial orchids.</title>
        <authorList>
            <person name="Wylie S.J."/>
            <person name="Li H."/>
            <person name="Jones M.G."/>
        </authorList>
    </citation>
    <scope>NUCLEOTIDE SEQUENCE</scope>
    <source>
        <strain evidence="2">Mariginiup12</strain>
    </source>
</reference>
<reference evidence="2" key="2">
    <citation type="submission" date="2013-04" db="EMBL/GenBank/DDBJ databases">
        <authorList>
            <person name="Wylie S."/>
            <person name="Li H."/>
            <person name="Jones M."/>
        </authorList>
    </citation>
    <scope>NUCLEOTIDE SEQUENCE</scope>
    <source>
        <strain evidence="2">Mariginiup12</strain>
    </source>
</reference>